<dbReference type="GO" id="GO:0160246">
    <property type="term" value="F:NADPH-iron-sulfur [2Fe-2S] protein oxidoreductase activity"/>
    <property type="evidence" value="ECO:0007669"/>
    <property type="project" value="InterPro"/>
</dbReference>
<evidence type="ECO:0000256" key="4">
    <source>
        <dbReference type="ARBA" id="ARBA00022490"/>
    </source>
</evidence>
<keyword evidence="7 10" id="KW-0274">FAD</keyword>
<keyword evidence="6 10" id="KW-0288">FMN</keyword>
<dbReference type="Gene3D" id="3.40.50.80">
    <property type="entry name" value="Nucleotide-binding domain of ferredoxin-NADP reductase (FNR) module"/>
    <property type="match status" value="1"/>
</dbReference>
<feature type="binding site" evidence="10">
    <location>
        <begin position="509"/>
        <end position="510"/>
    </location>
    <ligand>
        <name>NADP(+)</name>
        <dbReference type="ChEBI" id="CHEBI:58349"/>
    </ligand>
</feature>
<dbReference type="InterPro" id="IPR039261">
    <property type="entry name" value="FNR_nucleotide-bd"/>
</dbReference>
<dbReference type="HAMAP" id="MF_03178">
    <property type="entry name" value="NDOR1"/>
    <property type="match status" value="1"/>
</dbReference>
<dbReference type="Gene3D" id="1.20.990.10">
    <property type="entry name" value="NADPH-cytochrome p450 Reductase, Chain A, domain 3"/>
    <property type="match status" value="1"/>
</dbReference>
<dbReference type="GO" id="GO:0005634">
    <property type="term" value="C:nucleus"/>
    <property type="evidence" value="ECO:0007669"/>
    <property type="project" value="UniProtKB-ARBA"/>
</dbReference>
<feature type="binding site" evidence="10">
    <location>
        <position position="581"/>
    </location>
    <ligand>
        <name>FAD</name>
        <dbReference type="ChEBI" id="CHEBI:57692"/>
    </ligand>
</feature>
<dbReference type="PRINTS" id="PR00369">
    <property type="entry name" value="FLAVODOXIN"/>
</dbReference>
<dbReference type="Proteomes" id="UP000183832">
    <property type="component" value="Unassembled WGS sequence"/>
</dbReference>
<comment type="subcellular location">
    <subcellularLocation>
        <location evidence="3 10">Cytoplasm</location>
    </subcellularLocation>
</comment>
<dbReference type="GO" id="GO:0005829">
    <property type="term" value="C:cytosol"/>
    <property type="evidence" value="ECO:0007669"/>
    <property type="project" value="TreeGrafter"/>
</dbReference>
<dbReference type="InterPro" id="IPR008254">
    <property type="entry name" value="Flavodoxin/NO_synth"/>
</dbReference>
<dbReference type="InterPro" id="IPR017927">
    <property type="entry name" value="FAD-bd_FR_type"/>
</dbReference>
<evidence type="ECO:0000256" key="10">
    <source>
        <dbReference type="HAMAP-Rule" id="MF_03178"/>
    </source>
</evidence>
<reference evidence="13 14" key="1">
    <citation type="submission" date="2015-04" db="EMBL/GenBank/DDBJ databases">
        <authorList>
            <person name="Syromyatnikov M.Y."/>
            <person name="Popov V.N."/>
        </authorList>
    </citation>
    <scope>NUCLEOTIDE SEQUENCE [LARGE SCALE GENOMIC DNA]</scope>
</reference>
<feature type="binding site" evidence="10">
    <location>
        <position position="451"/>
    </location>
    <ligand>
        <name>NADP(+)</name>
        <dbReference type="ChEBI" id="CHEBI:58349"/>
    </ligand>
</feature>
<comment type="function">
    <text evidence="10">NADPH-dependent reductase which is a central component of the cytosolic iron-sulfur (Fe-S) protein assembly (CIA) machinery. Transfers electrons from NADPH via its FAD and FMN prosthetic groups to the [2Fe-2S] cluster of the anamorsin/DRE2 homolog, another key component of the CIA machinery. In turn, this reduced cluster provides electrons for assembly of cytosolic iron-sulfur cluster proteins.</text>
</comment>
<accession>A0A1J1I379</accession>
<feature type="binding site" evidence="10">
    <location>
        <begin position="96"/>
        <end position="105"/>
    </location>
    <ligand>
        <name>FMN</name>
        <dbReference type="ChEBI" id="CHEBI:58210"/>
    </ligand>
</feature>
<evidence type="ECO:0000313" key="14">
    <source>
        <dbReference type="Proteomes" id="UP000183832"/>
    </source>
</evidence>
<keyword evidence="14" id="KW-1185">Reference proteome</keyword>
<evidence type="ECO:0000256" key="5">
    <source>
        <dbReference type="ARBA" id="ARBA00022630"/>
    </source>
</evidence>
<dbReference type="Gene3D" id="2.40.30.10">
    <property type="entry name" value="Translation factors"/>
    <property type="match status" value="1"/>
</dbReference>
<dbReference type="GO" id="GO:0016651">
    <property type="term" value="F:oxidoreductase activity, acting on NAD(P)H"/>
    <property type="evidence" value="ECO:0007669"/>
    <property type="project" value="UniProtKB-UniRule"/>
</dbReference>
<dbReference type="SUPFAM" id="SSF52218">
    <property type="entry name" value="Flavoproteins"/>
    <property type="match status" value="1"/>
</dbReference>
<dbReference type="GO" id="GO:0010181">
    <property type="term" value="F:FMN binding"/>
    <property type="evidence" value="ECO:0007669"/>
    <property type="project" value="UniProtKB-UniRule"/>
</dbReference>
<comment type="caution">
    <text evidence="10">Lacks conserved residue(s) required for the propagation of feature annotation.</text>
</comment>
<dbReference type="GO" id="GO:0050660">
    <property type="term" value="F:flavin adenine dinucleotide binding"/>
    <property type="evidence" value="ECO:0007669"/>
    <property type="project" value="UniProtKB-UniRule"/>
</dbReference>
<evidence type="ECO:0000256" key="2">
    <source>
        <dbReference type="ARBA" id="ARBA00001974"/>
    </source>
</evidence>
<comment type="similarity">
    <text evidence="10">Belongs to the NADPH-dependent diflavin oxidoreductase NDOR1 family.</text>
</comment>
<sequence length="582" mass="67377">MNRKILILYGSQTGTAQDISENIWRESKRFHLKGNVKSMNDYDVKQLIEEEIVIFVCSTTGQGEEPDNMKKFWKFLLRKNLPADSLERLQFGVLGLGDSSYQKFNFVAKRLHKRLMQLGAAPLQPVGLCDDQHDLGVGAVLFPWLKSFWEKVLEIKPLPIGVNPLSVTPRFCRWNVKKCQTFQSGDEKFDIYSDFDESSEDGYVEVVENIRTTAEEHFQDVRLISFCRCSLTWNPGDVAYIRPQNSTESVKMLFEIFKEHDLNIFPNDCVMLEQIDDEMPAPSMLRQKLLLITIATQYWDLNALPRPRAFEVLAYNCENELEKEKLLEFASFEGQEDLLTYVNRPKRTILEVLQDFPHATSKLNLSLLFELFQPIKPRPYSIASSMLTNRLDLLIAVVEYQTRLKEPRKGLCTNWLKSLNAGDRVIVSIKKGSFLFPTDADTPMVMVGPGTGLSIFRAILQDYQLSEKSRNEKFVLFFGCRNEEKDFHCRDELKRFEQEGILKLFCAFSRDQEDKIYVQHLIEKEGKMLKNLLVERGGFFYVSGSSKNMPTAVKEALEDAINDKEFIQRMIKDGKYHEETWS</sequence>
<dbReference type="GO" id="GO:0016226">
    <property type="term" value="P:iron-sulfur cluster assembly"/>
    <property type="evidence" value="ECO:0007669"/>
    <property type="project" value="UniProtKB-UniRule"/>
</dbReference>
<dbReference type="AlphaFoldDB" id="A0A1J1I379"/>
<feature type="domain" description="FAD-binding FR-type" evidence="12">
    <location>
        <begin position="199"/>
        <end position="437"/>
    </location>
</feature>
<evidence type="ECO:0000256" key="3">
    <source>
        <dbReference type="ARBA" id="ARBA00004496"/>
    </source>
</evidence>
<dbReference type="Pfam" id="PF00667">
    <property type="entry name" value="FAD_binding_1"/>
    <property type="match status" value="1"/>
</dbReference>
<dbReference type="Pfam" id="PF00175">
    <property type="entry name" value="NAD_binding_1"/>
    <property type="match status" value="1"/>
</dbReference>
<gene>
    <name evidence="13" type="ORF">CLUMA_CG008151</name>
</gene>
<feature type="binding site" evidence="10">
    <location>
        <begin position="410"/>
        <end position="413"/>
    </location>
    <ligand>
        <name>FAD</name>
        <dbReference type="ChEBI" id="CHEBI:57692"/>
    </ligand>
</feature>
<dbReference type="InterPro" id="IPR029039">
    <property type="entry name" value="Flavoprotein-like_sf"/>
</dbReference>
<comment type="cofactor">
    <cofactor evidence="2 10">
        <name>FAD</name>
        <dbReference type="ChEBI" id="CHEBI:57692"/>
    </cofactor>
</comment>
<dbReference type="InterPro" id="IPR001709">
    <property type="entry name" value="Flavoprot_Pyr_Nucl_cyt_Rdtase"/>
</dbReference>
<dbReference type="Gene3D" id="3.40.50.360">
    <property type="match status" value="1"/>
</dbReference>
<dbReference type="InterPro" id="IPR028879">
    <property type="entry name" value="NDOR1"/>
</dbReference>
<comment type="similarity">
    <text evidence="10">In the C-terminal section; belongs to the flavoprotein pyridine nucleotide cytochrome reductase family.</text>
</comment>
<dbReference type="FunFam" id="3.40.50.80:FF:000032">
    <property type="entry name" value="NADPH-dependent diflavin oxidoreductase 1"/>
    <property type="match status" value="1"/>
</dbReference>
<comment type="similarity">
    <text evidence="10">In the N-terminal section; belongs to the flavodoxin family.</text>
</comment>
<dbReference type="InterPro" id="IPR003097">
    <property type="entry name" value="CysJ-like_FAD-binding"/>
</dbReference>
<organism evidence="13 14">
    <name type="scientific">Clunio marinus</name>
    <dbReference type="NCBI Taxonomy" id="568069"/>
    <lineage>
        <taxon>Eukaryota</taxon>
        <taxon>Metazoa</taxon>
        <taxon>Ecdysozoa</taxon>
        <taxon>Arthropoda</taxon>
        <taxon>Hexapoda</taxon>
        <taxon>Insecta</taxon>
        <taxon>Pterygota</taxon>
        <taxon>Neoptera</taxon>
        <taxon>Endopterygota</taxon>
        <taxon>Diptera</taxon>
        <taxon>Nematocera</taxon>
        <taxon>Chironomoidea</taxon>
        <taxon>Chironomidae</taxon>
        <taxon>Clunio</taxon>
    </lineage>
</organism>
<dbReference type="OrthoDB" id="1856718at2759"/>
<dbReference type="InterPro" id="IPR017938">
    <property type="entry name" value="Riboflavin_synthase-like_b-brl"/>
</dbReference>
<feature type="binding site" evidence="10">
    <location>
        <begin position="515"/>
        <end position="519"/>
    </location>
    <ligand>
        <name>NADP(+)</name>
        <dbReference type="ChEBI" id="CHEBI:58349"/>
    </ligand>
</feature>
<dbReference type="InterPro" id="IPR023173">
    <property type="entry name" value="NADPH_Cyt_P450_Rdtase_alpha"/>
</dbReference>
<dbReference type="PRINTS" id="PR00371">
    <property type="entry name" value="FPNCR"/>
</dbReference>
<keyword evidence="9 10" id="KW-0560">Oxidoreductase</keyword>
<dbReference type="SUPFAM" id="SSF52343">
    <property type="entry name" value="Ferredoxin reductase-like, C-terminal NADP-linked domain"/>
    <property type="match status" value="1"/>
</dbReference>
<dbReference type="EMBL" id="CVRI01000039">
    <property type="protein sequence ID" value="CRK94651.1"/>
    <property type="molecule type" value="Genomic_DNA"/>
</dbReference>
<dbReference type="GO" id="GO:0050661">
    <property type="term" value="F:NADP binding"/>
    <property type="evidence" value="ECO:0007669"/>
    <property type="project" value="UniProtKB-UniRule"/>
</dbReference>
<evidence type="ECO:0000256" key="6">
    <source>
        <dbReference type="ARBA" id="ARBA00022643"/>
    </source>
</evidence>
<feature type="binding site" evidence="10">
    <location>
        <begin position="378"/>
        <end position="381"/>
    </location>
    <ligand>
        <name>FAD</name>
        <dbReference type="ChEBI" id="CHEBI:57692"/>
    </ligand>
</feature>
<keyword evidence="4 10" id="KW-0963">Cytoplasm</keyword>
<proteinExistence type="inferred from homology"/>
<evidence type="ECO:0000256" key="8">
    <source>
        <dbReference type="ARBA" id="ARBA00022857"/>
    </source>
</evidence>
<keyword evidence="5 10" id="KW-0285">Flavoprotein</keyword>
<dbReference type="FunFam" id="3.40.50.360:FF:000015">
    <property type="entry name" value="NADPH-dependent diflavin oxidoreductase 1"/>
    <property type="match status" value="1"/>
</dbReference>
<dbReference type="STRING" id="568069.A0A1J1I379"/>
<evidence type="ECO:0000313" key="13">
    <source>
        <dbReference type="EMBL" id="CRK94651.1"/>
    </source>
</evidence>
<dbReference type="InterPro" id="IPR001094">
    <property type="entry name" value="Flavdoxin-like"/>
</dbReference>
<dbReference type="InterPro" id="IPR001433">
    <property type="entry name" value="OxRdtase_FAD/NAD-bd"/>
</dbReference>
<feature type="binding site" evidence="10">
    <location>
        <begin position="58"/>
        <end position="61"/>
    </location>
    <ligand>
        <name>FMN</name>
        <dbReference type="ChEBI" id="CHEBI:58210"/>
    </ligand>
</feature>
<evidence type="ECO:0000256" key="1">
    <source>
        <dbReference type="ARBA" id="ARBA00001917"/>
    </source>
</evidence>
<dbReference type="Pfam" id="PF00258">
    <property type="entry name" value="Flavodoxin_1"/>
    <property type="match status" value="1"/>
</dbReference>
<dbReference type="PROSITE" id="PS51384">
    <property type="entry name" value="FAD_FR"/>
    <property type="match status" value="1"/>
</dbReference>
<feature type="binding site" evidence="10">
    <location>
        <position position="131"/>
    </location>
    <ligand>
        <name>FMN</name>
        <dbReference type="ChEBI" id="CHEBI:58210"/>
    </ligand>
</feature>
<evidence type="ECO:0000259" key="11">
    <source>
        <dbReference type="PROSITE" id="PS50902"/>
    </source>
</evidence>
<dbReference type="PANTHER" id="PTHR19384">
    <property type="entry name" value="NITRIC OXIDE SYNTHASE-RELATED"/>
    <property type="match status" value="1"/>
</dbReference>
<dbReference type="PANTHER" id="PTHR19384:SF10">
    <property type="entry name" value="NADPH-DEPENDENT DIFLAVIN OXIDOREDUCTASE 1"/>
    <property type="match status" value="1"/>
</dbReference>
<keyword evidence="8 10" id="KW-0521">NADP</keyword>
<dbReference type="PROSITE" id="PS50902">
    <property type="entry name" value="FLAVODOXIN_LIKE"/>
    <property type="match status" value="1"/>
</dbReference>
<evidence type="ECO:0000256" key="7">
    <source>
        <dbReference type="ARBA" id="ARBA00022827"/>
    </source>
</evidence>
<evidence type="ECO:0000256" key="9">
    <source>
        <dbReference type="ARBA" id="ARBA00023002"/>
    </source>
</evidence>
<comment type="catalytic activity">
    <reaction evidence="10">
        <text>2 oxidized [2Fe-2S]-[protein] + NADPH = 2 reduced [2Fe-2S]-[protein] + NADP(+) + H(+)</text>
        <dbReference type="Rhea" id="RHEA:67716"/>
        <dbReference type="Rhea" id="RHEA-COMP:17327"/>
        <dbReference type="Rhea" id="RHEA-COMP:17328"/>
        <dbReference type="ChEBI" id="CHEBI:15378"/>
        <dbReference type="ChEBI" id="CHEBI:33737"/>
        <dbReference type="ChEBI" id="CHEBI:33738"/>
        <dbReference type="ChEBI" id="CHEBI:57783"/>
        <dbReference type="ChEBI" id="CHEBI:58349"/>
    </reaction>
</comment>
<name>A0A1J1I379_9DIPT</name>
<feature type="binding site" evidence="10">
    <location>
        <begin position="11"/>
        <end position="16"/>
    </location>
    <ligand>
        <name>FMN</name>
        <dbReference type="ChEBI" id="CHEBI:58210"/>
    </ligand>
</feature>
<evidence type="ECO:0000259" key="12">
    <source>
        <dbReference type="PROSITE" id="PS51384"/>
    </source>
</evidence>
<feature type="domain" description="Flavodoxin-like" evidence="11">
    <location>
        <begin position="5"/>
        <end position="149"/>
    </location>
</feature>
<protein>
    <recommendedName>
        <fullName evidence="10">NADPH-dependent diflavin oxidoreductase 1</fullName>
        <ecNumber evidence="10">1.18.1.-</ecNumber>
    </recommendedName>
    <alternativeName>
        <fullName evidence="10">NADPH-dependent FMN and FAD-containing oxidoreductase</fullName>
    </alternativeName>
</protein>
<dbReference type="EC" id="1.18.1.-" evidence="10"/>
<comment type="cofactor">
    <cofactor evidence="1 10">
        <name>FMN</name>
        <dbReference type="ChEBI" id="CHEBI:58210"/>
    </cofactor>
</comment>
<dbReference type="SUPFAM" id="SSF63380">
    <property type="entry name" value="Riboflavin synthase domain-like"/>
    <property type="match status" value="1"/>
</dbReference>